<name>A0A4P6JKL5_KTERU</name>
<gene>
    <name evidence="1" type="ORF">EPA93_06695</name>
</gene>
<protein>
    <submittedName>
        <fullName evidence="1">Uncharacterized protein</fullName>
    </submittedName>
</protein>
<keyword evidence="2" id="KW-1185">Reference proteome</keyword>
<proteinExistence type="predicted"/>
<reference evidence="1 2" key="1">
    <citation type="submission" date="2019-01" db="EMBL/GenBank/DDBJ databases">
        <title>Ktedonosporobacter rubrisoli SCAWS-G2.</title>
        <authorList>
            <person name="Huang Y."/>
            <person name="Yan B."/>
        </authorList>
    </citation>
    <scope>NUCLEOTIDE SEQUENCE [LARGE SCALE GENOMIC DNA]</scope>
    <source>
        <strain evidence="1 2">SCAWS-G2</strain>
    </source>
</reference>
<dbReference type="KEGG" id="kbs:EPA93_06695"/>
<dbReference type="AlphaFoldDB" id="A0A4P6JKL5"/>
<dbReference type="EMBL" id="CP035758">
    <property type="protein sequence ID" value="QBD75709.1"/>
    <property type="molecule type" value="Genomic_DNA"/>
</dbReference>
<dbReference type="RefSeq" id="WP_129886306.1">
    <property type="nucleotide sequence ID" value="NZ_CP035758.1"/>
</dbReference>
<dbReference type="Proteomes" id="UP000290365">
    <property type="component" value="Chromosome"/>
</dbReference>
<dbReference type="PROSITE" id="PS51257">
    <property type="entry name" value="PROKAR_LIPOPROTEIN"/>
    <property type="match status" value="1"/>
</dbReference>
<sequence>MQKESDQTILASQQTSIAWSLMSSSCKRLPSIQFPAQQISGTEADAIVNNYLSNPAAYLPAQINYALTCNLHEEVRSSTSTSGLYALGYCTPKRYELAEGINSIPKRLEMMYANQMRYSTLVEVDLKKATEAHPIYQLKGTPSRVFPYGKRKTSIWNFTNQKMGYAI</sequence>
<evidence type="ECO:0000313" key="1">
    <source>
        <dbReference type="EMBL" id="QBD75709.1"/>
    </source>
</evidence>
<evidence type="ECO:0000313" key="2">
    <source>
        <dbReference type="Proteomes" id="UP000290365"/>
    </source>
</evidence>
<organism evidence="1 2">
    <name type="scientific">Ktedonosporobacter rubrisoli</name>
    <dbReference type="NCBI Taxonomy" id="2509675"/>
    <lineage>
        <taxon>Bacteria</taxon>
        <taxon>Bacillati</taxon>
        <taxon>Chloroflexota</taxon>
        <taxon>Ktedonobacteria</taxon>
        <taxon>Ktedonobacterales</taxon>
        <taxon>Ktedonosporobacteraceae</taxon>
        <taxon>Ktedonosporobacter</taxon>
    </lineage>
</organism>
<accession>A0A4P6JKL5</accession>